<evidence type="ECO:0000313" key="4">
    <source>
        <dbReference type="Proteomes" id="UP000005237"/>
    </source>
</evidence>
<sequence length="622" mass="72967">MPVNLNIEYHINHPRLQNEESAPETDASLNYRAREDKKRQKNKGRVAVSKSVVPPTLNAKFDSARHSIQYLKKMEKEHREQEKQATKHVSKQLAAAKPFQKHLRDKERTKGKSVTSPPQSPKLVKDAAKMTKQVVQKQFESPKINPNKFLYPPCVLGDYFLSGKIASDKFTTIFYSRTIHDRRYYAVKVEMRGNTLPVEVNCLRAIHHWGSRQHIPEVFFYNPKRQHRYMAMTLLGKSLRELKPKCYNRRMTRGTWSRLAIQALYAIKTVHEVGFLHRNIKPDNLVMGSPDDRKRHRILFLVDFGLARRWAARLDNDMDYINAGGEKAPIVEQDAVANNKSSDPAVDEDKKKKKSIKDPKKEVWGAIPLRRKVSFRGTLRYCSPNMHRRIEQGRRDDLWSLIYTLIYLDGGLPWLRTKTEEEIMRMKLDTETWLKDRPEGLKHIVEHLQTCSILERPNYHLLFVVFHEMMKSNNAKPDTKYSWEYYDLNETERANRVHGKWENTKGTYFTSDYLGINGPQKMAVKWVNPEIELKPAPMATECPQMHPNLTAQQVMDKNLAAFELREFADRIRAKYNRRMKQRQPRNYIGEMMKDGTMEKAKHRVKHPRGGEHMTLEQVLEWV</sequence>
<dbReference type="GO" id="GO:0005524">
    <property type="term" value="F:ATP binding"/>
    <property type="evidence" value="ECO:0007669"/>
    <property type="project" value="InterPro"/>
</dbReference>
<dbReference type="InterPro" id="IPR011009">
    <property type="entry name" value="Kinase-like_dom_sf"/>
</dbReference>
<dbReference type="SMART" id="SM00220">
    <property type="entry name" value="S_TKc"/>
    <property type="match status" value="1"/>
</dbReference>
<reference evidence="3" key="2">
    <citation type="submission" date="2022-06" db="UniProtKB">
        <authorList>
            <consortium name="EnsemblMetazoa"/>
        </authorList>
    </citation>
    <scope>IDENTIFICATION</scope>
    <source>
        <strain evidence="3">DF5081</strain>
    </source>
</reference>
<reference evidence="4" key="1">
    <citation type="submission" date="2010-08" db="EMBL/GenBank/DDBJ databases">
        <authorList>
            <consortium name="Caenorhabditis japonica Sequencing Consortium"/>
            <person name="Wilson R.K."/>
        </authorList>
    </citation>
    <scope>NUCLEOTIDE SEQUENCE [LARGE SCALE GENOMIC DNA]</scope>
    <source>
        <strain evidence="4">DF5081</strain>
    </source>
</reference>
<evidence type="ECO:0000256" key="1">
    <source>
        <dbReference type="SAM" id="MobiDB-lite"/>
    </source>
</evidence>
<name>A0A8R1HKM0_CAEJA</name>
<keyword evidence="4" id="KW-1185">Reference proteome</keyword>
<dbReference type="SUPFAM" id="SSF56112">
    <property type="entry name" value="Protein kinase-like (PK-like)"/>
    <property type="match status" value="1"/>
</dbReference>
<accession>A0A8R1HKM0</accession>
<dbReference type="AlphaFoldDB" id="A0A8R1HKM0"/>
<organism evidence="3 4">
    <name type="scientific">Caenorhabditis japonica</name>
    <dbReference type="NCBI Taxonomy" id="281687"/>
    <lineage>
        <taxon>Eukaryota</taxon>
        <taxon>Metazoa</taxon>
        <taxon>Ecdysozoa</taxon>
        <taxon>Nematoda</taxon>
        <taxon>Chromadorea</taxon>
        <taxon>Rhabditida</taxon>
        <taxon>Rhabditina</taxon>
        <taxon>Rhabditomorpha</taxon>
        <taxon>Rhabditoidea</taxon>
        <taxon>Rhabditidae</taxon>
        <taxon>Peloderinae</taxon>
        <taxon>Caenorhabditis</taxon>
    </lineage>
</organism>
<dbReference type="EnsemblMetazoa" id="CJA01153.1">
    <property type="protein sequence ID" value="CJA01153.1"/>
    <property type="gene ID" value="WBGene00120359"/>
</dbReference>
<feature type="domain" description="Protein kinase" evidence="2">
    <location>
        <begin position="159"/>
        <end position="470"/>
    </location>
</feature>
<feature type="region of interest" description="Disordered" evidence="1">
    <location>
        <begin position="76"/>
        <end position="125"/>
    </location>
</feature>
<dbReference type="PANTHER" id="PTHR11909">
    <property type="entry name" value="CASEIN KINASE-RELATED"/>
    <property type="match status" value="1"/>
</dbReference>
<dbReference type="GO" id="GO:0004672">
    <property type="term" value="F:protein kinase activity"/>
    <property type="evidence" value="ECO:0007669"/>
    <property type="project" value="InterPro"/>
</dbReference>
<dbReference type="Gene3D" id="1.10.510.10">
    <property type="entry name" value="Transferase(Phosphotransferase) domain 1"/>
    <property type="match status" value="2"/>
</dbReference>
<protein>
    <submittedName>
        <fullName evidence="3">Protein kinase domain-containing protein</fullName>
    </submittedName>
</protein>
<dbReference type="PROSITE" id="PS50011">
    <property type="entry name" value="PROTEIN_KINASE_DOM"/>
    <property type="match status" value="1"/>
</dbReference>
<feature type="compositionally biased region" description="Basic and acidic residues" evidence="1">
    <location>
        <begin position="76"/>
        <end position="85"/>
    </location>
</feature>
<proteinExistence type="predicted"/>
<dbReference type="Proteomes" id="UP000005237">
    <property type="component" value="Unassembled WGS sequence"/>
</dbReference>
<dbReference type="InterPro" id="IPR000719">
    <property type="entry name" value="Prot_kinase_dom"/>
</dbReference>
<evidence type="ECO:0000313" key="3">
    <source>
        <dbReference type="EnsemblMetazoa" id="CJA01153.1"/>
    </source>
</evidence>
<dbReference type="InterPro" id="IPR050235">
    <property type="entry name" value="CK1_Ser-Thr_kinase"/>
</dbReference>
<dbReference type="Pfam" id="PF00069">
    <property type="entry name" value="Pkinase"/>
    <property type="match status" value="1"/>
</dbReference>
<evidence type="ECO:0000259" key="2">
    <source>
        <dbReference type="PROSITE" id="PS50011"/>
    </source>
</evidence>